<dbReference type="InterPro" id="IPR036412">
    <property type="entry name" value="HAD-like_sf"/>
</dbReference>
<evidence type="ECO:0000256" key="2">
    <source>
        <dbReference type="ARBA" id="ARBA00004141"/>
    </source>
</evidence>
<keyword evidence="10 17" id="KW-1278">Translocase</keyword>
<reference evidence="21" key="2">
    <citation type="submission" date="2025-09" db="UniProtKB">
        <authorList>
            <consortium name="Ensembl"/>
        </authorList>
    </citation>
    <scope>IDENTIFICATION</scope>
</reference>
<dbReference type="GO" id="GO:0045332">
    <property type="term" value="P:phospholipid translocation"/>
    <property type="evidence" value="ECO:0007669"/>
    <property type="project" value="TreeGrafter"/>
</dbReference>
<proteinExistence type="inferred from homology"/>
<dbReference type="CDD" id="cd02073">
    <property type="entry name" value="P-type_ATPase_APLT_Dnf-like"/>
    <property type="match status" value="1"/>
</dbReference>
<accession>A0A8C6YEW2</accession>
<dbReference type="EC" id="7.6.2.1" evidence="17"/>
<evidence type="ECO:0000256" key="14">
    <source>
        <dbReference type="PIRSR" id="PIRSR606539-1"/>
    </source>
</evidence>
<dbReference type="FunFam" id="3.40.50.1000:FF:000012">
    <property type="entry name" value="Phospholipid-transporting ATPase"/>
    <property type="match status" value="1"/>
</dbReference>
<feature type="binding site" evidence="16">
    <location>
        <position position="733"/>
    </location>
    <ligand>
        <name>Mg(2+)</name>
        <dbReference type="ChEBI" id="CHEBI:18420"/>
    </ligand>
</feature>
<dbReference type="Pfam" id="PF00122">
    <property type="entry name" value="E1-E2_ATPase"/>
    <property type="match status" value="1"/>
</dbReference>
<evidence type="ECO:0000256" key="11">
    <source>
        <dbReference type="ARBA" id="ARBA00022989"/>
    </source>
</evidence>
<dbReference type="GO" id="GO:0140326">
    <property type="term" value="F:ATPase-coupled intramembrane lipid transporter activity"/>
    <property type="evidence" value="ECO:0007669"/>
    <property type="project" value="UniProtKB-EC"/>
</dbReference>
<dbReference type="SFLD" id="SFLDS00003">
    <property type="entry name" value="Haloacid_Dehalogenase"/>
    <property type="match status" value="1"/>
</dbReference>
<dbReference type="AlphaFoldDB" id="A0A8C6YEW2"/>
<dbReference type="NCBIfam" id="TIGR01652">
    <property type="entry name" value="ATPase-Plipid"/>
    <property type="match status" value="1"/>
</dbReference>
<feature type="binding site" evidence="15">
    <location>
        <position position="512"/>
    </location>
    <ligand>
        <name>ATP</name>
        <dbReference type="ChEBI" id="CHEBI:30616"/>
    </ligand>
</feature>
<comment type="subcellular location">
    <subcellularLocation>
        <location evidence="3">Endomembrane system</location>
    </subcellularLocation>
    <subcellularLocation>
        <location evidence="2 17">Membrane</location>
        <topology evidence="2 17">Multi-pass membrane protein</topology>
    </subcellularLocation>
</comment>
<feature type="domain" description="P-type ATPase C-terminal" evidence="20">
    <location>
        <begin position="755"/>
        <end position="1002"/>
    </location>
</feature>
<feature type="transmembrane region" description="Helical" evidence="17">
    <location>
        <begin position="819"/>
        <end position="839"/>
    </location>
</feature>
<dbReference type="PANTHER" id="PTHR24092">
    <property type="entry name" value="PROBABLE PHOSPHOLIPID-TRANSPORTING ATPASE"/>
    <property type="match status" value="1"/>
</dbReference>
<feature type="active site" description="4-aspartylphosphate intermediate" evidence="14">
    <location>
        <position position="373"/>
    </location>
</feature>
<feature type="transmembrane region" description="Helical" evidence="17">
    <location>
        <begin position="68"/>
        <end position="86"/>
    </location>
</feature>
<dbReference type="NCBIfam" id="TIGR01494">
    <property type="entry name" value="ATPase_P-type"/>
    <property type="match status" value="3"/>
</dbReference>
<dbReference type="InterPro" id="IPR059000">
    <property type="entry name" value="ATPase_P-type_domA"/>
</dbReference>
<feature type="binding site" evidence="15">
    <location>
        <position position="592"/>
    </location>
    <ligand>
        <name>ATP</name>
        <dbReference type="ChEBI" id="CHEBI:30616"/>
    </ligand>
</feature>
<dbReference type="GO" id="GO:0005886">
    <property type="term" value="C:plasma membrane"/>
    <property type="evidence" value="ECO:0007669"/>
    <property type="project" value="TreeGrafter"/>
</dbReference>
<comment type="similarity">
    <text evidence="4 17">Belongs to the cation transport ATPase (P-type) (TC 3.A.3) family. Type IV subfamily.</text>
</comment>
<organism evidence="21 22">
    <name type="scientific">Naja naja</name>
    <name type="common">Indian cobra</name>
    <dbReference type="NCBI Taxonomy" id="35670"/>
    <lineage>
        <taxon>Eukaryota</taxon>
        <taxon>Metazoa</taxon>
        <taxon>Chordata</taxon>
        <taxon>Craniata</taxon>
        <taxon>Vertebrata</taxon>
        <taxon>Euteleostomi</taxon>
        <taxon>Lepidosauria</taxon>
        <taxon>Squamata</taxon>
        <taxon>Bifurcata</taxon>
        <taxon>Unidentata</taxon>
        <taxon>Episquamata</taxon>
        <taxon>Toxicofera</taxon>
        <taxon>Serpentes</taxon>
        <taxon>Colubroidea</taxon>
        <taxon>Elapidae</taxon>
        <taxon>Elapinae</taxon>
        <taxon>Naja</taxon>
    </lineage>
</organism>
<dbReference type="PANTHER" id="PTHR24092:SF38">
    <property type="entry name" value="PHOSPHOLIPID-TRANSPORTING ATPASE IG"/>
    <property type="match status" value="1"/>
</dbReference>
<dbReference type="Pfam" id="PF16209">
    <property type="entry name" value="PhoLip_ATPase_N"/>
    <property type="match status" value="1"/>
</dbReference>
<dbReference type="GeneTree" id="ENSGT00940000158878"/>
<dbReference type="SFLD" id="SFLDF00027">
    <property type="entry name" value="p-type_atpase"/>
    <property type="match status" value="1"/>
</dbReference>
<dbReference type="InterPro" id="IPR001757">
    <property type="entry name" value="P_typ_ATPase"/>
</dbReference>
<dbReference type="InterPro" id="IPR006539">
    <property type="entry name" value="P-type_ATPase_IV"/>
</dbReference>
<evidence type="ECO:0000256" key="6">
    <source>
        <dbReference type="ARBA" id="ARBA00022723"/>
    </source>
</evidence>
<evidence type="ECO:0000256" key="4">
    <source>
        <dbReference type="ARBA" id="ARBA00008109"/>
    </source>
</evidence>
<evidence type="ECO:0000313" key="21">
    <source>
        <dbReference type="Ensembl" id="ENSNNAP00000027781.1"/>
    </source>
</evidence>
<keyword evidence="11 17" id="KW-1133">Transmembrane helix</keyword>
<evidence type="ECO:0000256" key="16">
    <source>
        <dbReference type="PIRSR" id="PIRSR606539-3"/>
    </source>
</evidence>
<dbReference type="InterPro" id="IPR032631">
    <property type="entry name" value="P-type_ATPase_N"/>
</dbReference>
<keyword evidence="22" id="KW-1185">Reference proteome</keyword>
<feature type="binding site" evidence="15">
    <location>
        <position position="457"/>
    </location>
    <ligand>
        <name>ATP</name>
        <dbReference type="ChEBI" id="CHEBI:30616"/>
    </ligand>
</feature>
<dbReference type="InterPro" id="IPR023214">
    <property type="entry name" value="HAD_sf"/>
</dbReference>
<feature type="transmembrane region" description="Helical" evidence="17">
    <location>
        <begin position="789"/>
        <end position="807"/>
    </location>
</feature>
<gene>
    <name evidence="21" type="primary">ATP11C</name>
</gene>
<evidence type="ECO:0000313" key="22">
    <source>
        <dbReference type="Proteomes" id="UP000694559"/>
    </source>
</evidence>
<dbReference type="InterPro" id="IPR023298">
    <property type="entry name" value="ATPase_P-typ_TM_dom_sf"/>
</dbReference>
<evidence type="ECO:0000256" key="3">
    <source>
        <dbReference type="ARBA" id="ARBA00004308"/>
    </source>
</evidence>
<dbReference type="SUPFAM" id="SSF81665">
    <property type="entry name" value="Calcium ATPase, transmembrane domain M"/>
    <property type="match status" value="1"/>
</dbReference>
<dbReference type="SUPFAM" id="SSF56784">
    <property type="entry name" value="HAD-like"/>
    <property type="match status" value="1"/>
</dbReference>
<dbReference type="InterPro" id="IPR044492">
    <property type="entry name" value="P_typ_ATPase_HD_dom"/>
</dbReference>
<reference evidence="21" key="1">
    <citation type="submission" date="2025-08" db="UniProtKB">
        <authorList>
            <consortium name="Ensembl"/>
        </authorList>
    </citation>
    <scope>IDENTIFICATION</scope>
</reference>
<feature type="transmembrane region" description="Helical" evidence="17">
    <location>
        <begin position="903"/>
        <end position="925"/>
    </location>
</feature>
<evidence type="ECO:0000259" key="19">
    <source>
        <dbReference type="Pfam" id="PF16209"/>
    </source>
</evidence>
<feature type="binding site" evidence="15">
    <location>
        <position position="373"/>
    </location>
    <ligand>
        <name>ATP</name>
        <dbReference type="ChEBI" id="CHEBI:30616"/>
    </ligand>
</feature>
<feature type="binding site" evidence="15">
    <location>
        <position position="702"/>
    </location>
    <ligand>
        <name>ATP</name>
        <dbReference type="ChEBI" id="CHEBI:30616"/>
    </ligand>
</feature>
<sequence length="1026" mass="116984">MTHPGGRGETGSQFAGEEKRFGTRTIVVGHHLVPHIEAYVPQKFCSNQIVSSKYTVWNFLPKNLFEQFRRIANFYFLVIFLVQVIVDTPTSPVTSGLPLFFVITITAIKQGYEDWLRHRADKEVNKSAVFVIENGDSVKKECEKVKVGDIVEVLADDTFPCDLVLLASSNKEGTCYVTTASLDGESNHKTHYAVQDTAKMNTVEAMNSFVATIESVSLSCFAGVAVYTGMETKMALNYQGKTQKRSAVEKSINIFLLFYLCLLVSKAIICTTLKYIWQSVPYHDEPWYNPKTQREREAFKLLKMFTDFLSFMVLFNFIIPVSMYVTVEMQKFLGSFFITWDKEMYDENIQEGALVNTSDLNEELGQVEYVFSDKTGTLTENTMEFIECSIDGYRYCDSFSQVDAKTPTGKADKKQEELFLRALCLCHTVQVQQKDEIDTGTLQPKTTQVYVAASPDEVALLQGAQKYGFTFLGQENNFMTVENSKKQIERVPEAEAQRTKVHVEQNAVDGYRTLCVAYKEIPPAAYKVLEAQIKEATVALHNREARMAKVFDDIEKDMRLIGSTAVEDKLQDFAAETIEALHAAGMKIWVLTGDKLETAQATCYASRLFHTNTELLLLTAKTVEEGDRKMEQLHELLMEYHKKLVTDVPPGKNWVSSSDYGLVIEGATLSLIMNPSQDSSFSHYKSIFLQICLKCTAILCCRMAPLQKAQIVRMVKNSKGSPITLAVGDGANDVSMILEAHVGIGIKGKEGRQAARNSDYAIPKFKHLKRLLLAHGHLYYVRISHLVQYFFYKNLCFIFPQFLYQFFCGFSQQPLYDAAYLTMFNICFTSLPIVAYSLLEQHVPIDVLMTFPKLYLNVSDNAMLQLKPFVYWTFLGLFDGCVFFFGAYFLFQNASIEDNGKMAGLWTFGTMVFTVLVFTVTLKLALDTRFWTWMNHFVIWGSLIFYVFFSFFWGGFIWPFLKKQRMHHVFAQLLSFASSWLTIFCLIFISLLPEVIGLVFRHLKRKSSEVREEQKACEVEEWIPLF</sequence>
<comment type="cofactor">
    <cofactor evidence="1 16">
        <name>Mg(2+)</name>
        <dbReference type="ChEBI" id="CHEBI:18420"/>
    </cofactor>
</comment>
<dbReference type="GO" id="GO:0055037">
    <property type="term" value="C:recycling endosome"/>
    <property type="evidence" value="ECO:0007669"/>
    <property type="project" value="TreeGrafter"/>
</dbReference>
<feature type="transmembrane region" description="Helical" evidence="17">
    <location>
        <begin position="937"/>
        <end position="960"/>
    </location>
</feature>
<dbReference type="InterPro" id="IPR018303">
    <property type="entry name" value="ATPase_P-typ_P_site"/>
</dbReference>
<keyword evidence="7 15" id="KW-0547">Nucleotide-binding</keyword>
<feature type="transmembrane region" description="Helical" evidence="17">
    <location>
        <begin position="308"/>
        <end position="327"/>
    </location>
</feature>
<feature type="binding site" evidence="16">
    <location>
        <position position="373"/>
    </location>
    <ligand>
        <name>Mg(2+)</name>
        <dbReference type="ChEBI" id="CHEBI:18420"/>
    </ligand>
</feature>
<feature type="binding site" evidence="15">
    <location>
        <position position="708"/>
    </location>
    <ligand>
        <name>ATP</name>
        <dbReference type="ChEBI" id="CHEBI:30616"/>
    </ligand>
</feature>
<name>A0A8C6YEW2_NAJNA</name>
<evidence type="ECO:0000256" key="13">
    <source>
        <dbReference type="ARBA" id="ARBA00034036"/>
    </source>
</evidence>
<feature type="binding site" evidence="16">
    <location>
        <position position="375"/>
    </location>
    <ligand>
        <name>Mg(2+)</name>
        <dbReference type="ChEBI" id="CHEBI:18420"/>
    </ligand>
</feature>
<keyword evidence="12 17" id="KW-0472">Membrane</keyword>
<keyword evidence="5 17" id="KW-0812">Transmembrane</keyword>
<feature type="binding site" evidence="15">
    <location>
        <position position="375"/>
    </location>
    <ligand>
        <name>ATP</name>
        <dbReference type="ChEBI" id="CHEBI:30616"/>
    </ligand>
</feature>
<feature type="domain" description="P-type ATPase N-terminal" evidence="19">
    <location>
        <begin position="42"/>
        <end position="95"/>
    </location>
</feature>
<dbReference type="PRINTS" id="PR00119">
    <property type="entry name" value="CATATPASE"/>
</dbReference>
<evidence type="ECO:0000256" key="12">
    <source>
        <dbReference type="ARBA" id="ARBA00023136"/>
    </source>
</evidence>
<evidence type="ECO:0000256" key="10">
    <source>
        <dbReference type="ARBA" id="ARBA00022967"/>
    </source>
</evidence>
<dbReference type="SFLD" id="SFLDG00002">
    <property type="entry name" value="C1.7:_P-type_atpase_like"/>
    <property type="match status" value="1"/>
</dbReference>
<feature type="transmembrane region" description="Helical" evidence="17">
    <location>
        <begin position="869"/>
        <end position="891"/>
    </location>
</feature>
<dbReference type="GO" id="GO:0005524">
    <property type="term" value="F:ATP binding"/>
    <property type="evidence" value="ECO:0007669"/>
    <property type="project" value="UniProtKB-UniRule"/>
</dbReference>
<dbReference type="InterPro" id="IPR008250">
    <property type="entry name" value="ATPase_P-typ_transduc_dom_A_sf"/>
</dbReference>
<dbReference type="InterPro" id="IPR023299">
    <property type="entry name" value="ATPase_P-typ_cyto_dom_N"/>
</dbReference>
<feature type="binding site" evidence="15">
    <location>
        <position position="374"/>
    </location>
    <ligand>
        <name>ATP</name>
        <dbReference type="ChEBI" id="CHEBI:30616"/>
    </ligand>
</feature>
<feature type="binding site" evidence="15">
    <location>
        <position position="594"/>
    </location>
    <ligand>
        <name>ATP</name>
        <dbReference type="ChEBI" id="CHEBI:30616"/>
    </ligand>
</feature>
<feature type="binding site" evidence="16">
    <location>
        <position position="729"/>
    </location>
    <ligand>
        <name>Mg(2+)</name>
        <dbReference type="ChEBI" id="CHEBI:18420"/>
    </ligand>
</feature>
<evidence type="ECO:0000259" key="18">
    <source>
        <dbReference type="Pfam" id="PF00122"/>
    </source>
</evidence>
<evidence type="ECO:0000256" key="7">
    <source>
        <dbReference type="ARBA" id="ARBA00022741"/>
    </source>
</evidence>
<dbReference type="GO" id="GO:0000287">
    <property type="term" value="F:magnesium ion binding"/>
    <property type="evidence" value="ECO:0007669"/>
    <property type="project" value="UniProtKB-UniRule"/>
</dbReference>
<evidence type="ECO:0000256" key="17">
    <source>
        <dbReference type="RuleBase" id="RU362033"/>
    </source>
</evidence>
<dbReference type="GO" id="GO:0005783">
    <property type="term" value="C:endoplasmic reticulum"/>
    <property type="evidence" value="ECO:0007669"/>
    <property type="project" value="TreeGrafter"/>
</dbReference>
<dbReference type="PROSITE" id="PS00154">
    <property type="entry name" value="ATPASE_E1_E2"/>
    <property type="match status" value="1"/>
</dbReference>
<dbReference type="Pfam" id="PF16212">
    <property type="entry name" value="PhoLip_ATPase_C"/>
    <property type="match status" value="1"/>
</dbReference>
<feature type="transmembrane region" description="Helical" evidence="17">
    <location>
        <begin position="254"/>
        <end position="277"/>
    </location>
</feature>
<comment type="catalytic activity">
    <reaction evidence="13 17">
        <text>ATP + H2O + phospholipidSide 1 = ADP + phosphate + phospholipidSide 2.</text>
        <dbReference type="EC" id="7.6.2.1"/>
    </reaction>
</comment>
<evidence type="ECO:0000256" key="9">
    <source>
        <dbReference type="ARBA" id="ARBA00022842"/>
    </source>
</evidence>
<dbReference type="Gene3D" id="2.70.150.10">
    <property type="entry name" value="Calcium-transporting ATPase, cytoplasmic transduction domain A"/>
    <property type="match status" value="1"/>
</dbReference>
<feature type="transmembrane region" description="Helical" evidence="17">
    <location>
        <begin position="980"/>
        <end position="1000"/>
    </location>
</feature>
<keyword evidence="9 16" id="KW-0460">Magnesium</keyword>
<dbReference type="SUPFAM" id="SSF81660">
    <property type="entry name" value="Metal cation-transporting ATPase, ATP-binding domain N"/>
    <property type="match status" value="1"/>
</dbReference>
<dbReference type="GO" id="GO:0016887">
    <property type="term" value="F:ATP hydrolysis activity"/>
    <property type="evidence" value="ECO:0007669"/>
    <property type="project" value="InterPro"/>
</dbReference>
<feature type="binding site" evidence="15">
    <location>
        <position position="732"/>
    </location>
    <ligand>
        <name>ATP</name>
        <dbReference type="ChEBI" id="CHEBI:30616"/>
    </ligand>
</feature>
<dbReference type="SUPFAM" id="SSF81653">
    <property type="entry name" value="Calcium ATPase, transduction domain A"/>
    <property type="match status" value="1"/>
</dbReference>
<evidence type="ECO:0000256" key="1">
    <source>
        <dbReference type="ARBA" id="ARBA00001946"/>
    </source>
</evidence>
<dbReference type="InterPro" id="IPR032630">
    <property type="entry name" value="P_typ_ATPase_c"/>
</dbReference>
<protein>
    <recommendedName>
        <fullName evidence="17">Phospholipid-transporting ATPase</fullName>
        <ecNumber evidence="17">7.6.2.1</ecNumber>
    </recommendedName>
</protein>
<evidence type="ECO:0000256" key="5">
    <source>
        <dbReference type="ARBA" id="ARBA00022692"/>
    </source>
</evidence>
<feature type="binding site" evidence="15">
    <location>
        <position position="593"/>
    </location>
    <ligand>
        <name>ATP</name>
        <dbReference type="ChEBI" id="CHEBI:30616"/>
    </ligand>
</feature>
<dbReference type="OrthoDB" id="377733at2759"/>
<dbReference type="Gene3D" id="3.40.1110.10">
    <property type="entry name" value="Calcium-transporting ATPase, cytoplasmic domain N"/>
    <property type="match status" value="1"/>
</dbReference>
<keyword evidence="8 15" id="KW-0067">ATP-binding</keyword>
<evidence type="ECO:0000256" key="8">
    <source>
        <dbReference type="ARBA" id="ARBA00022840"/>
    </source>
</evidence>
<evidence type="ECO:0000259" key="20">
    <source>
        <dbReference type="Pfam" id="PF16212"/>
    </source>
</evidence>
<dbReference type="Proteomes" id="UP000694559">
    <property type="component" value="Unplaced"/>
</dbReference>
<dbReference type="Ensembl" id="ENSNNAT00000029105.1">
    <property type="protein sequence ID" value="ENSNNAP00000027781.1"/>
    <property type="gene ID" value="ENSNNAG00000017854.1"/>
</dbReference>
<keyword evidence="6 16" id="KW-0479">Metal-binding</keyword>
<feature type="binding site" evidence="15">
    <location>
        <position position="733"/>
    </location>
    <ligand>
        <name>ATP</name>
        <dbReference type="ChEBI" id="CHEBI:30616"/>
    </ligand>
</feature>
<evidence type="ECO:0000256" key="15">
    <source>
        <dbReference type="PIRSR" id="PIRSR606539-2"/>
    </source>
</evidence>
<feature type="domain" description="P-type ATPase A" evidence="18">
    <location>
        <begin position="126"/>
        <end position="215"/>
    </location>
</feature>
<dbReference type="Gene3D" id="3.40.50.1000">
    <property type="entry name" value="HAD superfamily/HAD-like"/>
    <property type="match status" value="1"/>
</dbReference>